<name>A0A371CLD2_9APHY</name>
<reference evidence="1 2" key="1">
    <citation type="journal article" date="2018" name="Biotechnol. Biofuels">
        <title>Integrative visual omics of the white-rot fungus Polyporus brumalis exposes the biotechnological potential of its oxidative enzymes for delignifying raw plant biomass.</title>
        <authorList>
            <person name="Miyauchi S."/>
            <person name="Rancon A."/>
            <person name="Drula E."/>
            <person name="Hage H."/>
            <person name="Chaduli D."/>
            <person name="Favel A."/>
            <person name="Grisel S."/>
            <person name="Henrissat B."/>
            <person name="Herpoel-Gimbert I."/>
            <person name="Ruiz-Duenas F.J."/>
            <person name="Chevret D."/>
            <person name="Hainaut M."/>
            <person name="Lin J."/>
            <person name="Wang M."/>
            <person name="Pangilinan J."/>
            <person name="Lipzen A."/>
            <person name="Lesage-Meessen L."/>
            <person name="Navarro D."/>
            <person name="Riley R."/>
            <person name="Grigoriev I.V."/>
            <person name="Zhou S."/>
            <person name="Raouche S."/>
            <person name="Rosso M.N."/>
        </authorList>
    </citation>
    <scope>NUCLEOTIDE SEQUENCE [LARGE SCALE GENOMIC DNA]</scope>
    <source>
        <strain evidence="1 2">BRFM 1820</strain>
    </source>
</reference>
<organism evidence="1 2">
    <name type="scientific">Lentinus brumalis</name>
    <dbReference type="NCBI Taxonomy" id="2498619"/>
    <lineage>
        <taxon>Eukaryota</taxon>
        <taxon>Fungi</taxon>
        <taxon>Dikarya</taxon>
        <taxon>Basidiomycota</taxon>
        <taxon>Agaricomycotina</taxon>
        <taxon>Agaricomycetes</taxon>
        <taxon>Polyporales</taxon>
        <taxon>Polyporaceae</taxon>
        <taxon>Lentinus</taxon>
    </lineage>
</organism>
<dbReference type="Proteomes" id="UP000256964">
    <property type="component" value="Unassembled WGS sequence"/>
</dbReference>
<proteinExistence type="predicted"/>
<sequence>MSSPEVSAMIPFAAHTLTHSASGYVRELKLSPSVSPLRCSTTRSRLSITSGWAAGYSPHLLAIALPARVTSVW</sequence>
<evidence type="ECO:0000313" key="1">
    <source>
        <dbReference type="EMBL" id="RDX41091.1"/>
    </source>
</evidence>
<protein>
    <submittedName>
        <fullName evidence="1">Uncharacterized protein</fullName>
    </submittedName>
</protein>
<gene>
    <name evidence="1" type="ORF">OH76DRAFT_1412395</name>
</gene>
<evidence type="ECO:0000313" key="2">
    <source>
        <dbReference type="Proteomes" id="UP000256964"/>
    </source>
</evidence>
<keyword evidence="2" id="KW-1185">Reference proteome</keyword>
<dbReference type="EMBL" id="KZ857524">
    <property type="protein sequence ID" value="RDX41091.1"/>
    <property type="molecule type" value="Genomic_DNA"/>
</dbReference>
<dbReference type="AlphaFoldDB" id="A0A371CLD2"/>
<accession>A0A371CLD2</accession>